<evidence type="ECO:0000256" key="2">
    <source>
        <dbReference type="SAM" id="SignalP"/>
    </source>
</evidence>
<feature type="region of interest" description="Disordered" evidence="1">
    <location>
        <begin position="26"/>
        <end position="58"/>
    </location>
</feature>
<evidence type="ECO:0000313" key="4">
    <source>
        <dbReference type="EMBL" id="MCF2651046.1"/>
    </source>
</evidence>
<comment type="caution">
    <text evidence="4">The sequence shown here is derived from an EMBL/GenBank/DDBJ whole genome shotgun (WGS) entry which is preliminary data.</text>
</comment>
<dbReference type="Gene3D" id="3.40.190.10">
    <property type="entry name" value="Periplasmic binding protein-like II"/>
    <property type="match status" value="2"/>
</dbReference>
<sequence>MAKRILAVLLAAVLTLSLAACGGNGATSSTASESSASETSESGESSTEESGAAEEDLREPELVTLDIVTMASGKEESGVAQVEEAMNAILEEKFNVNVNLTFLPFGSYAEQTTLMLSSGEGVDLMAVYMVPYASCATSGQLYPMDDLIEKYGQGIIEQLGWDKINCGRVDGELFGLTQGRDLAASEGFAYSLEMAERNNLDMDSIKTLDDLGEALKVIKENEENVWPVAVSAGENIRNWGWDPLGDQMINLGVLTDMAQDTTVVNLYESEQYKNLATTMYEWMQAGLIQADAVNTTETSSTLMEAGTAFGYFTNLKPYYAEENNPNLQNKIGTIELVEGLATTDRVTMGLWSIAGATEHPEAAMKVLNELYCNPEVSNLYMYGIEGVHYQVVEAGAVSNGQDVITFADGLDATTTTYRKSGTWLMPNQFIGDIWGTDLPHDYWDATNDFNNNSLKSKAYGFSFDATKTANEITACTNVVNKYHKALLCGALNPEETLPKFNQELKDAGIDAIITEKQAQLDAWLAEQA</sequence>
<dbReference type="PANTHER" id="PTHR43649">
    <property type="entry name" value="ARABINOSE-BINDING PROTEIN-RELATED"/>
    <property type="match status" value="1"/>
</dbReference>
<name>A0ABS9CL20_9FIRM</name>
<protein>
    <submittedName>
        <fullName evidence="4">ABC transporter substrate-binding protein</fullName>
    </submittedName>
</protein>
<feature type="chain" id="PRO_5045207611" evidence="2">
    <location>
        <begin position="20"/>
        <end position="528"/>
    </location>
</feature>
<dbReference type="PROSITE" id="PS51257">
    <property type="entry name" value="PROKAR_LIPOPROTEIN"/>
    <property type="match status" value="1"/>
</dbReference>
<dbReference type="InterPro" id="IPR006059">
    <property type="entry name" value="SBP"/>
</dbReference>
<dbReference type="PANTHER" id="PTHR43649:SF17">
    <property type="entry name" value="ABC TRANSPORTER SOLUTE BINDING PROTEIN-SUGAR TRANSPORT"/>
    <property type="match status" value="1"/>
</dbReference>
<feature type="domain" description="DUF3502" evidence="3">
    <location>
        <begin position="458"/>
        <end position="525"/>
    </location>
</feature>
<dbReference type="InterPro" id="IPR050490">
    <property type="entry name" value="Bact_solute-bd_prot1"/>
</dbReference>
<evidence type="ECO:0000313" key="5">
    <source>
        <dbReference type="Proteomes" id="UP001299220"/>
    </source>
</evidence>
<dbReference type="InterPro" id="IPR022627">
    <property type="entry name" value="DUF3502"/>
</dbReference>
<gene>
    <name evidence="4" type="ORF">JQM67_00280</name>
</gene>
<dbReference type="Proteomes" id="UP001299220">
    <property type="component" value="Unassembled WGS sequence"/>
</dbReference>
<keyword evidence="5" id="KW-1185">Reference proteome</keyword>
<feature type="signal peptide" evidence="2">
    <location>
        <begin position="1"/>
        <end position="19"/>
    </location>
</feature>
<dbReference type="EMBL" id="JAFBIT010000001">
    <property type="protein sequence ID" value="MCF2651046.1"/>
    <property type="molecule type" value="Genomic_DNA"/>
</dbReference>
<proteinExistence type="predicted"/>
<accession>A0ABS9CL20</accession>
<evidence type="ECO:0000259" key="3">
    <source>
        <dbReference type="Pfam" id="PF12010"/>
    </source>
</evidence>
<keyword evidence="2" id="KW-0732">Signal</keyword>
<dbReference type="RefSeq" id="WP_235321993.1">
    <property type="nucleotide sequence ID" value="NZ_JAFBIT010000001.1"/>
</dbReference>
<feature type="compositionally biased region" description="Low complexity" evidence="1">
    <location>
        <begin position="26"/>
        <end position="50"/>
    </location>
</feature>
<dbReference type="SUPFAM" id="SSF53850">
    <property type="entry name" value="Periplasmic binding protein-like II"/>
    <property type="match status" value="1"/>
</dbReference>
<organism evidence="4 5">
    <name type="scientific">Anaeromassilibacillus senegalensis</name>
    <dbReference type="NCBI Taxonomy" id="1673717"/>
    <lineage>
        <taxon>Bacteria</taxon>
        <taxon>Bacillati</taxon>
        <taxon>Bacillota</taxon>
        <taxon>Clostridia</taxon>
        <taxon>Eubacteriales</taxon>
        <taxon>Acutalibacteraceae</taxon>
        <taxon>Anaeromassilibacillus</taxon>
    </lineage>
</organism>
<dbReference type="Pfam" id="PF12010">
    <property type="entry name" value="DUF3502"/>
    <property type="match status" value="1"/>
</dbReference>
<evidence type="ECO:0000256" key="1">
    <source>
        <dbReference type="SAM" id="MobiDB-lite"/>
    </source>
</evidence>
<dbReference type="Pfam" id="PF01547">
    <property type="entry name" value="SBP_bac_1"/>
    <property type="match status" value="1"/>
</dbReference>
<reference evidence="4 5" key="1">
    <citation type="submission" date="2020-12" db="EMBL/GenBank/DDBJ databases">
        <title>Whole genome sequences of gut porcine anaerobes.</title>
        <authorList>
            <person name="Kubasova T."/>
            <person name="Jahodarova E."/>
            <person name="Rychlik I."/>
        </authorList>
    </citation>
    <scope>NUCLEOTIDE SEQUENCE [LARGE SCALE GENOMIC DNA]</scope>
    <source>
        <strain evidence="4 5">An867</strain>
    </source>
</reference>